<evidence type="ECO:0000313" key="1">
    <source>
        <dbReference type="EMBL" id="KAJ9099963.1"/>
    </source>
</evidence>
<evidence type="ECO:0000313" key="2">
    <source>
        <dbReference type="Proteomes" id="UP001227268"/>
    </source>
</evidence>
<organism evidence="1 2">
    <name type="scientific">Naganishia friedmannii</name>
    <dbReference type="NCBI Taxonomy" id="89922"/>
    <lineage>
        <taxon>Eukaryota</taxon>
        <taxon>Fungi</taxon>
        <taxon>Dikarya</taxon>
        <taxon>Basidiomycota</taxon>
        <taxon>Agaricomycotina</taxon>
        <taxon>Tremellomycetes</taxon>
        <taxon>Filobasidiales</taxon>
        <taxon>Filobasidiaceae</taxon>
        <taxon>Naganishia</taxon>
    </lineage>
</organism>
<name>A0ACC2VLN2_9TREE</name>
<protein>
    <submittedName>
        <fullName evidence="1">Uncharacterized protein</fullName>
    </submittedName>
</protein>
<dbReference type="EMBL" id="JASBWT010000012">
    <property type="protein sequence ID" value="KAJ9099963.1"/>
    <property type="molecule type" value="Genomic_DNA"/>
</dbReference>
<comment type="caution">
    <text evidence="1">The sequence shown here is derived from an EMBL/GenBank/DDBJ whole genome shotgun (WGS) entry which is preliminary data.</text>
</comment>
<dbReference type="Proteomes" id="UP001227268">
    <property type="component" value="Unassembled WGS sequence"/>
</dbReference>
<sequence>MTTPLLPGQPLPSQFRKLEPGHGCYVSKDGILRASVVGHATIQDGTVNVTNGKPETSALPEIGAIVTGVVSQLTPQQATVNMSLVNNLPTPISSADFVGVIRVSDVRATEKDKVKIAESFKLGDTVKAAVLSLGDARSYFLSTADKHLGVIAATSEAGNPLVPVSWQEMEDEVTGVREKRKVAKPQV</sequence>
<reference evidence="1" key="1">
    <citation type="submission" date="2023-04" db="EMBL/GenBank/DDBJ databases">
        <title>Draft Genome sequencing of Naganishia species isolated from polar environments using Oxford Nanopore Technology.</title>
        <authorList>
            <person name="Leo P."/>
            <person name="Venkateswaran K."/>
        </authorList>
    </citation>
    <scope>NUCLEOTIDE SEQUENCE</scope>
    <source>
        <strain evidence="1">MNA-CCFEE 5423</strain>
    </source>
</reference>
<proteinExistence type="predicted"/>
<keyword evidence="2" id="KW-1185">Reference proteome</keyword>
<gene>
    <name evidence="1" type="ORF">QFC21_003971</name>
</gene>
<accession>A0ACC2VLN2</accession>